<keyword evidence="2" id="KW-1185">Reference proteome</keyword>
<sequence>MVQDEVRWLLEAIKTNWPAAWPTDENGDPVQARIHRNEPEVLETGERTLERELTKWNAIGATLNNREPTPVGDEYNHRVETTVSIRFEGMTSQSGEFGHIDSSDHFEKLVRYAQHAIAQERSYPTVEDVDDDPIGSVAYHTISPPENEEDLSVEDEDYFRRDWEHRFIGYANQP</sequence>
<gene>
    <name evidence="1" type="ORF">NDI89_22630</name>
</gene>
<organism evidence="1 2">
    <name type="scientific">Natrinema salsiterrestre</name>
    <dbReference type="NCBI Taxonomy" id="2950540"/>
    <lineage>
        <taxon>Archaea</taxon>
        <taxon>Methanobacteriati</taxon>
        <taxon>Methanobacteriota</taxon>
        <taxon>Stenosarchaea group</taxon>
        <taxon>Halobacteria</taxon>
        <taxon>Halobacteriales</taxon>
        <taxon>Natrialbaceae</taxon>
        <taxon>Natrinema</taxon>
    </lineage>
</organism>
<dbReference type="RefSeq" id="WP_277525003.1">
    <property type="nucleotide sequence ID" value="NZ_JAMQOT010000015.1"/>
</dbReference>
<comment type="caution">
    <text evidence="1">The sequence shown here is derived from an EMBL/GenBank/DDBJ whole genome shotgun (WGS) entry which is preliminary data.</text>
</comment>
<reference evidence="1" key="1">
    <citation type="submission" date="2022-06" db="EMBL/GenBank/DDBJ databases">
        <title>Natrinema sp. a new haloarchaeum isolate from saline soil.</title>
        <authorList>
            <person name="Strakova D."/>
            <person name="Galisteo C."/>
            <person name="Sanchez-Porro C."/>
            <person name="Ventosa A."/>
        </authorList>
    </citation>
    <scope>NUCLEOTIDE SEQUENCE</scope>
    <source>
        <strain evidence="1">S1CR25-10</strain>
    </source>
</reference>
<proteinExistence type="predicted"/>
<dbReference type="Proteomes" id="UP001154061">
    <property type="component" value="Unassembled WGS sequence"/>
</dbReference>
<protein>
    <submittedName>
        <fullName evidence="1">Uncharacterized protein</fullName>
    </submittedName>
</protein>
<evidence type="ECO:0000313" key="1">
    <source>
        <dbReference type="EMBL" id="MDF9748363.1"/>
    </source>
</evidence>
<name>A0A9Q4L7J4_9EURY</name>
<evidence type="ECO:0000313" key="2">
    <source>
        <dbReference type="Proteomes" id="UP001154061"/>
    </source>
</evidence>
<dbReference type="EMBL" id="JAMQOT010000015">
    <property type="protein sequence ID" value="MDF9748363.1"/>
    <property type="molecule type" value="Genomic_DNA"/>
</dbReference>
<accession>A0A9Q4L7J4</accession>
<dbReference type="AlphaFoldDB" id="A0A9Q4L7J4"/>